<dbReference type="Proteomes" id="UP000198873">
    <property type="component" value="Unassembled WGS sequence"/>
</dbReference>
<sequence>MAITVRVYDPTGFDLMESYRAAPSAYNIGSPYEDVIGGEYAILDSGGSLVQTSCPVKKDVDVLEINVRNHAASSESEEGRERMKDFTAAFMDSAKEEFGC</sequence>
<accession>A0A1I6RVK4</accession>
<evidence type="ECO:0000313" key="2">
    <source>
        <dbReference type="Proteomes" id="UP000198873"/>
    </source>
</evidence>
<dbReference type="EMBL" id="FPAB01000003">
    <property type="protein sequence ID" value="SFS68739.1"/>
    <property type="molecule type" value="Genomic_DNA"/>
</dbReference>
<proteinExistence type="predicted"/>
<protein>
    <submittedName>
        <fullName evidence="1">Uncharacterized protein</fullName>
    </submittedName>
</protein>
<gene>
    <name evidence="1" type="ORF">SAMN05444716_103487</name>
</gene>
<evidence type="ECO:0000313" key="1">
    <source>
        <dbReference type="EMBL" id="SFS68739.1"/>
    </source>
</evidence>
<name>A0A1I6RVK4_9ACTN</name>
<reference evidence="2" key="1">
    <citation type="submission" date="2016-10" db="EMBL/GenBank/DDBJ databases">
        <authorList>
            <person name="Varghese N."/>
            <person name="Submissions S."/>
        </authorList>
    </citation>
    <scope>NUCLEOTIDE SEQUENCE [LARGE SCALE GENOMIC DNA]</scope>
    <source>
        <strain evidence="2">CGMCC 4.7047</strain>
    </source>
</reference>
<dbReference type="STRING" id="1176198.SAMN05444716_103487"/>
<keyword evidence="2" id="KW-1185">Reference proteome</keyword>
<dbReference type="AlphaFoldDB" id="A0A1I6RVK4"/>
<organism evidence="1 2">
    <name type="scientific">Streptomyces harbinensis</name>
    <dbReference type="NCBI Taxonomy" id="1176198"/>
    <lineage>
        <taxon>Bacteria</taxon>
        <taxon>Bacillati</taxon>
        <taxon>Actinomycetota</taxon>
        <taxon>Actinomycetes</taxon>
        <taxon>Kitasatosporales</taxon>
        <taxon>Streptomycetaceae</taxon>
        <taxon>Streptomyces</taxon>
    </lineage>
</organism>